<dbReference type="PRINTS" id="PR00721">
    <property type="entry name" value="STOMATIN"/>
</dbReference>
<keyword evidence="9" id="KW-0378">Hydrolase</keyword>
<comment type="subunit">
    <text evidence="6">HflC and HflK may interact to form a multimeric complex.</text>
</comment>
<protein>
    <recommendedName>
        <fullName evidence="6">Protein HflK</fullName>
    </recommendedName>
</protein>
<dbReference type="Proteomes" id="UP000295530">
    <property type="component" value="Unassembled WGS sequence"/>
</dbReference>
<comment type="function">
    <text evidence="6">HflC and HflK could encode or regulate a protease.</text>
</comment>
<evidence type="ECO:0000256" key="1">
    <source>
        <dbReference type="ARBA" id="ARBA00004167"/>
    </source>
</evidence>
<evidence type="ECO:0000256" key="7">
    <source>
        <dbReference type="SAM" id="MobiDB-lite"/>
    </source>
</evidence>
<dbReference type="SUPFAM" id="SSF117892">
    <property type="entry name" value="Band 7/SPFH domain"/>
    <property type="match status" value="1"/>
</dbReference>
<dbReference type="InterPro" id="IPR020980">
    <property type="entry name" value="Membrane_HflK_N"/>
</dbReference>
<evidence type="ECO:0000313" key="10">
    <source>
        <dbReference type="Proteomes" id="UP000295530"/>
    </source>
</evidence>
<evidence type="ECO:0000256" key="5">
    <source>
        <dbReference type="ARBA" id="ARBA00023136"/>
    </source>
</evidence>
<comment type="subcellular location">
    <subcellularLocation>
        <location evidence="1">Membrane</location>
        <topology evidence="1">Single-pass membrane protein</topology>
    </subcellularLocation>
</comment>
<accession>A0A4R6EGQ3</accession>
<gene>
    <name evidence="9" type="ORF">EC847_10775</name>
</gene>
<keyword evidence="5 6" id="KW-0472">Membrane</keyword>
<sequence>MAWNQPGNNGQDRDPWGSSNNQGGNSGGNGNKGGRDQGPPDLDDIFRKLSKKLGGLGGGKGGSGGGSNNSSQGPRAPMGGRIVGIAAAAVVIIWAASGFYTIKEAERGVVTRFGKFSHLVEPGLNWKPTFVDEVTPVNVEAVRELAASGVMLTSDENVVRVEMNVQYRITDPQKYLFSVTSPDDSLRQATDSALRGVIGKYTMDRILTEGRTVIRSDTQRELEETIKPYNMGITLLDVNFQAARPPEEVKAAFDDAISARENEQQYIREAEAYTNEVQPRANGQAQRILEEARAYKTQTVLEAQGEVARFSKLLPEYKAAPEITRERLYIETMEKVLSHTRKVLVNDKGGNLMVLPLDQMLKGGSAAPAKKNDSSGADSLLRLPPASSSSSRANSNSSSAPASSDDNIMDQRRANAQRNDYQRQGE</sequence>
<feature type="compositionally biased region" description="Polar residues" evidence="7">
    <location>
        <begin position="1"/>
        <end position="10"/>
    </location>
</feature>
<dbReference type="CDD" id="cd03404">
    <property type="entry name" value="SPFH_HflK"/>
    <property type="match status" value="1"/>
</dbReference>
<dbReference type="Gene3D" id="3.30.479.30">
    <property type="entry name" value="Band 7 domain"/>
    <property type="match status" value="1"/>
</dbReference>
<dbReference type="GO" id="GO:0006508">
    <property type="term" value="P:proteolysis"/>
    <property type="evidence" value="ECO:0007669"/>
    <property type="project" value="UniProtKB-KW"/>
</dbReference>
<dbReference type="Pfam" id="PF12221">
    <property type="entry name" value="HflK_N"/>
    <property type="match status" value="1"/>
</dbReference>
<evidence type="ECO:0000256" key="6">
    <source>
        <dbReference type="RuleBase" id="RU364113"/>
    </source>
</evidence>
<evidence type="ECO:0000256" key="2">
    <source>
        <dbReference type="ARBA" id="ARBA00006971"/>
    </source>
</evidence>
<dbReference type="RefSeq" id="WP_125351799.1">
    <property type="nucleotide sequence ID" value="NZ_CACSIW010000010.1"/>
</dbReference>
<dbReference type="GO" id="GO:0008233">
    <property type="term" value="F:peptidase activity"/>
    <property type="evidence" value="ECO:0007669"/>
    <property type="project" value="UniProtKB-KW"/>
</dbReference>
<feature type="transmembrane region" description="Helical" evidence="6">
    <location>
        <begin position="82"/>
        <end position="102"/>
    </location>
</feature>
<keyword evidence="4 6" id="KW-1133">Transmembrane helix</keyword>
<dbReference type="FunFam" id="3.30.479.30:FF:000007">
    <property type="entry name" value="Protein HflK"/>
    <property type="match status" value="1"/>
</dbReference>
<comment type="caution">
    <text evidence="9">The sequence shown here is derived from an EMBL/GenBank/DDBJ whole genome shotgun (WGS) entry which is preliminary data.</text>
</comment>
<feature type="region of interest" description="Disordered" evidence="7">
    <location>
        <begin position="363"/>
        <end position="426"/>
    </location>
</feature>
<evidence type="ECO:0000259" key="8">
    <source>
        <dbReference type="SMART" id="SM00244"/>
    </source>
</evidence>
<dbReference type="OrthoDB" id="9779595at2"/>
<organism evidence="9 10">
    <name type="scientific">Scandinavium goeteborgense</name>
    <dbReference type="NCBI Taxonomy" id="1851514"/>
    <lineage>
        <taxon>Bacteria</taxon>
        <taxon>Pseudomonadati</taxon>
        <taxon>Pseudomonadota</taxon>
        <taxon>Gammaproteobacteria</taxon>
        <taxon>Enterobacterales</taxon>
        <taxon>Enterobacteriaceae</taxon>
        <taxon>Scandinavium</taxon>
    </lineage>
</organism>
<evidence type="ECO:0000256" key="3">
    <source>
        <dbReference type="ARBA" id="ARBA00022692"/>
    </source>
</evidence>
<keyword evidence="3 6" id="KW-0812">Transmembrane</keyword>
<dbReference type="InterPro" id="IPR001107">
    <property type="entry name" value="Band_7"/>
</dbReference>
<evidence type="ECO:0000256" key="4">
    <source>
        <dbReference type="ARBA" id="ARBA00022989"/>
    </source>
</evidence>
<dbReference type="Pfam" id="PF01145">
    <property type="entry name" value="Band_7"/>
    <property type="match status" value="1"/>
</dbReference>
<dbReference type="SMART" id="SM00244">
    <property type="entry name" value="PHB"/>
    <property type="match status" value="1"/>
</dbReference>
<dbReference type="InterPro" id="IPR050710">
    <property type="entry name" value="Band7/mec-2_domain"/>
</dbReference>
<name>A0A4R6EGQ3_SCAGO</name>
<feature type="region of interest" description="Disordered" evidence="7">
    <location>
        <begin position="56"/>
        <end position="75"/>
    </location>
</feature>
<proteinExistence type="inferred from homology"/>
<keyword evidence="9" id="KW-0645">Protease</keyword>
<dbReference type="GO" id="GO:0016020">
    <property type="term" value="C:membrane"/>
    <property type="evidence" value="ECO:0007669"/>
    <property type="project" value="UniProtKB-SubCell"/>
</dbReference>
<dbReference type="AlphaFoldDB" id="A0A4R6EGQ3"/>
<dbReference type="InterPro" id="IPR001972">
    <property type="entry name" value="Stomatin_HflK_fam"/>
</dbReference>
<comment type="similarity">
    <text evidence="2 6">Belongs to the band 7/mec-2 family. HflK subfamily.</text>
</comment>
<evidence type="ECO:0000313" key="9">
    <source>
        <dbReference type="EMBL" id="TDN57595.1"/>
    </source>
</evidence>
<feature type="compositionally biased region" description="Low complexity" evidence="7">
    <location>
        <begin position="377"/>
        <end position="406"/>
    </location>
</feature>
<reference evidence="9 10" key="1">
    <citation type="submission" date="2019-03" db="EMBL/GenBank/DDBJ databases">
        <title>Genomic analyses of the natural microbiome of Caenorhabditis elegans.</title>
        <authorList>
            <person name="Samuel B."/>
        </authorList>
    </citation>
    <scope>NUCLEOTIDE SEQUENCE [LARGE SCALE GENOMIC DNA]</scope>
    <source>
        <strain evidence="9 10">BIGb0156</strain>
    </source>
</reference>
<dbReference type="InterPro" id="IPR036013">
    <property type="entry name" value="Band_7/SPFH_dom_sf"/>
</dbReference>
<dbReference type="EMBL" id="SNVX01000007">
    <property type="protein sequence ID" value="TDN57595.1"/>
    <property type="molecule type" value="Genomic_DNA"/>
</dbReference>
<dbReference type="PANTHER" id="PTHR43327">
    <property type="entry name" value="STOMATIN-LIKE PROTEIN 2, MITOCHONDRIAL"/>
    <property type="match status" value="1"/>
</dbReference>
<feature type="compositionally biased region" description="Gly residues" evidence="7">
    <location>
        <begin position="56"/>
        <end position="67"/>
    </location>
</feature>
<keyword evidence="10" id="KW-1185">Reference proteome</keyword>
<feature type="region of interest" description="Disordered" evidence="7">
    <location>
        <begin position="1"/>
        <end position="47"/>
    </location>
</feature>
<dbReference type="NCBIfam" id="NF008181">
    <property type="entry name" value="PRK10930.1"/>
    <property type="match status" value="1"/>
</dbReference>
<feature type="domain" description="Band 7" evidence="8">
    <location>
        <begin position="97"/>
        <end position="257"/>
    </location>
</feature>
<dbReference type="NCBIfam" id="TIGR01933">
    <property type="entry name" value="hflK"/>
    <property type="match status" value="1"/>
</dbReference>
<dbReference type="InterPro" id="IPR010201">
    <property type="entry name" value="HflK"/>
</dbReference>
<dbReference type="PANTHER" id="PTHR43327:SF2">
    <property type="entry name" value="MODULATOR OF FTSH PROTEASE HFLK"/>
    <property type="match status" value="1"/>
</dbReference>